<dbReference type="InterPro" id="IPR036420">
    <property type="entry name" value="BRCT_dom_sf"/>
</dbReference>
<proteinExistence type="predicted"/>
<protein>
    <recommendedName>
        <fullName evidence="1">BRCT domain-containing protein</fullName>
    </recommendedName>
</protein>
<dbReference type="AlphaFoldDB" id="A0A1I6D518"/>
<dbReference type="EMBL" id="FOYI01000002">
    <property type="protein sequence ID" value="SFR00510.1"/>
    <property type="molecule type" value="Genomic_DNA"/>
</dbReference>
<evidence type="ECO:0000313" key="3">
    <source>
        <dbReference type="Proteomes" id="UP000199302"/>
    </source>
</evidence>
<dbReference type="Proteomes" id="UP000199302">
    <property type="component" value="Unassembled WGS sequence"/>
</dbReference>
<evidence type="ECO:0000313" key="2">
    <source>
        <dbReference type="EMBL" id="SFR00510.1"/>
    </source>
</evidence>
<feature type="domain" description="BRCT" evidence="1">
    <location>
        <begin position="74"/>
        <end position="128"/>
    </location>
</feature>
<name>A0A1I6D518_9RHOB</name>
<dbReference type="CDD" id="cd17748">
    <property type="entry name" value="BRCT_DNA_ligase_like"/>
    <property type="match status" value="1"/>
</dbReference>
<dbReference type="Gene3D" id="3.40.50.10190">
    <property type="entry name" value="BRCT domain"/>
    <property type="match status" value="1"/>
</dbReference>
<gene>
    <name evidence="2" type="ORF">SAMN04515673_102171</name>
</gene>
<dbReference type="STRING" id="871652.SAMN04515673_102171"/>
<dbReference type="RefSeq" id="WP_245759555.1">
    <property type="nucleotide sequence ID" value="NZ_FOYI01000002.1"/>
</dbReference>
<dbReference type="SUPFAM" id="SSF52113">
    <property type="entry name" value="BRCT domain"/>
    <property type="match status" value="1"/>
</dbReference>
<organism evidence="2 3">
    <name type="scientific">Poseidonocella sedimentorum</name>
    <dbReference type="NCBI Taxonomy" id="871652"/>
    <lineage>
        <taxon>Bacteria</taxon>
        <taxon>Pseudomonadati</taxon>
        <taxon>Pseudomonadota</taxon>
        <taxon>Alphaproteobacteria</taxon>
        <taxon>Rhodobacterales</taxon>
        <taxon>Roseobacteraceae</taxon>
        <taxon>Poseidonocella</taxon>
    </lineage>
</organism>
<accession>A0A1I6D518</accession>
<evidence type="ECO:0000259" key="1">
    <source>
        <dbReference type="PROSITE" id="PS50172"/>
    </source>
</evidence>
<keyword evidence="3" id="KW-1185">Reference proteome</keyword>
<dbReference type="InterPro" id="IPR001357">
    <property type="entry name" value="BRCT_dom"/>
</dbReference>
<reference evidence="2 3" key="1">
    <citation type="submission" date="2016-10" db="EMBL/GenBank/DDBJ databases">
        <authorList>
            <person name="de Groot N.N."/>
        </authorList>
    </citation>
    <scope>NUCLEOTIDE SEQUENCE [LARGE SCALE GENOMIC DNA]</scope>
    <source>
        <strain evidence="3">KMM 9023,NRIC 0796,JCM 17311,KCTC 23692</strain>
    </source>
</reference>
<sequence length="169" mass="18270">MHARFHLDPTLAEAPIFAHLRWTVDKALADAMLDEHEAEEIREWIADLVTDGHADTGVANIGGVLAPTYPITNASAVDIEGKVFVLTGKMSLGPRSLIGDEIARRGGTLKGTVTDETDYVVVSSTASRHWKTTHYGTKIEAAFQKIEAGHAMRFVAEHALAGALIRLDA</sequence>
<dbReference type="PROSITE" id="PS50172">
    <property type="entry name" value="BRCT"/>
    <property type="match status" value="1"/>
</dbReference>